<organism evidence="1 2">
    <name type="scientific">Paraburkholderia rhizosphaerae</name>
    <dbReference type="NCBI Taxonomy" id="480658"/>
    <lineage>
        <taxon>Bacteria</taxon>
        <taxon>Pseudomonadati</taxon>
        <taxon>Pseudomonadota</taxon>
        <taxon>Betaproteobacteria</taxon>
        <taxon>Burkholderiales</taxon>
        <taxon>Burkholderiaceae</taxon>
        <taxon>Paraburkholderia</taxon>
    </lineage>
</organism>
<dbReference type="AlphaFoldDB" id="A0A4R8LJ40"/>
<sequence>MTESPLNMTAPMLRQDAAVWFSVYGFGWGYRAYALPHETVCTRLGANDTSEHQIRLAFELGKLRILRAIEPNGATPYDGQRVALEAEQL</sequence>
<comment type="caution">
    <text evidence="1">The sequence shown here is derived from an EMBL/GenBank/DDBJ whole genome shotgun (WGS) entry which is preliminary data.</text>
</comment>
<accession>A0A4R8LJ40</accession>
<name>A0A4R8LJ40_9BURK</name>
<dbReference type="EMBL" id="SORE01000022">
    <property type="protein sequence ID" value="TDY42270.1"/>
    <property type="molecule type" value="Genomic_DNA"/>
</dbReference>
<dbReference type="RefSeq" id="WP_243849720.1">
    <property type="nucleotide sequence ID" value="NZ_JBHLUW010000032.1"/>
</dbReference>
<keyword evidence="2" id="KW-1185">Reference proteome</keyword>
<protein>
    <submittedName>
        <fullName evidence="1">Uncharacterized protein</fullName>
    </submittedName>
</protein>
<evidence type="ECO:0000313" key="1">
    <source>
        <dbReference type="EMBL" id="TDY42270.1"/>
    </source>
</evidence>
<evidence type="ECO:0000313" key="2">
    <source>
        <dbReference type="Proteomes" id="UP000295509"/>
    </source>
</evidence>
<dbReference type="Proteomes" id="UP000295509">
    <property type="component" value="Unassembled WGS sequence"/>
</dbReference>
<reference evidence="1 2" key="1">
    <citation type="submission" date="2019-03" db="EMBL/GenBank/DDBJ databases">
        <title>Genomic Encyclopedia of Type Strains, Phase III (KMG-III): the genomes of soil and plant-associated and newly described type strains.</title>
        <authorList>
            <person name="Whitman W."/>
        </authorList>
    </citation>
    <scope>NUCLEOTIDE SEQUENCE [LARGE SCALE GENOMIC DNA]</scope>
    <source>
        <strain evidence="1 2">LMG 29544</strain>
    </source>
</reference>
<proteinExistence type="predicted"/>
<gene>
    <name evidence="1" type="ORF">BX592_12279</name>
</gene>